<dbReference type="PANTHER" id="PTHR32092:SF2">
    <property type="entry name" value="ALPHA-GALACTURONIDASE"/>
    <property type="match status" value="1"/>
</dbReference>
<comment type="caution">
    <text evidence="15">The sequence shown here is derived from an EMBL/GenBank/DDBJ whole genome shotgun (WGS) entry which is preliminary data.</text>
</comment>
<keyword evidence="6 13" id="KW-0520">NAD</keyword>
<dbReference type="Pfam" id="PF02056">
    <property type="entry name" value="Glyco_hydro_4"/>
    <property type="match status" value="1"/>
</dbReference>
<evidence type="ECO:0000259" key="14">
    <source>
        <dbReference type="Pfam" id="PF11975"/>
    </source>
</evidence>
<dbReference type="GO" id="GO:0005975">
    <property type="term" value="P:carbohydrate metabolic process"/>
    <property type="evidence" value="ECO:0007669"/>
    <property type="project" value="InterPro"/>
</dbReference>
<dbReference type="Pfam" id="PF11975">
    <property type="entry name" value="Glyco_hydro_4C"/>
    <property type="match status" value="1"/>
</dbReference>
<dbReference type="AlphaFoldDB" id="A0A9D1CQN0"/>
<dbReference type="EMBL" id="DVFJ01000009">
    <property type="protein sequence ID" value="HIQ71283.1"/>
    <property type="molecule type" value="Genomic_DNA"/>
</dbReference>
<accession>A0A9D1CQN0</accession>
<comment type="cofactor">
    <cofactor evidence="13">
        <name>NAD(+)</name>
        <dbReference type="ChEBI" id="CHEBI:57540"/>
    </cofactor>
    <text evidence="13">Binds 1 NAD(+) per subunit.</text>
</comment>
<dbReference type="GO" id="GO:0004553">
    <property type="term" value="F:hydrolase activity, hydrolyzing O-glycosyl compounds"/>
    <property type="evidence" value="ECO:0007669"/>
    <property type="project" value="InterPro"/>
</dbReference>
<sequence length="464" mass="51110">MRVENGRARDLRIAYIGGGSRGWAWGFMTDLACDAQLSGTVSLYDIDREAAERNARIGRTLPARPEAKSAWTYEVACSLHEALAGADFVVISILPGTFDEMESDVHLPERVGVYQSVGDTVGPGGLIRALRALPMMAEIGRAVRDFAPQAWVVNYTNPMSTCMRALYAAYPGIRAFGCCHEVFGTQKLLCAMLEDLCGIEGVARQQIRTTVTGINHFTWLTNASYEGMDLFPLYRTFAEKYRATGFDKGLDDNWMNNTFACNHRVKFDLFLRYGLIAAAGDRHLAEFVPPWYLKDPQTARAWGFGLTPVSWRKEDLARRLARQQRLLAGEEQLDMQGSGEEGHLLIKALLGLGDLVSNVNVPNRGQVSNLPLGAVVETNALFRRGEIAPVQAGALPPGVDALVARQALNQEATVQAALTCDRTLAFDVFMNDPLMGAVGLAEGRQLFDDMVRNTLNYLPEAWRG</sequence>
<dbReference type="SUPFAM" id="SSF51735">
    <property type="entry name" value="NAD(P)-binding Rossmann-fold domains"/>
    <property type="match status" value="1"/>
</dbReference>
<dbReference type="InterPro" id="IPR022616">
    <property type="entry name" value="Glyco_hydro_4_C"/>
</dbReference>
<proteinExistence type="inferred from homology"/>
<feature type="binding site" evidence="11">
    <location>
        <position position="216"/>
    </location>
    <ligand>
        <name>Mn(2+)</name>
        <dbReference type="ChEBI" id="CHEBI:29035"/>
    </ligand>
</feature>
<feature type="binding site" evidence="10">
    <location>
        <position position="157"/>
    </location>
    <ligand>
        <name>substrate</name>
    </ligand>
</feature>
<organism evidence="15 16">
    <name type="scientific">Candidatus Onthenecus intestinigallinarum</name>
    <dbReference type="NCBI Taxonomy" id="2840875"/>
    <lineage>
        <taxon>Bacteria</taxon>
        <taxon>Bacillati</taxon>
        <taxon>Bacillota</taxon>
        <taxon>Clostridia</taxon>
        <taxon>Eubacteriales</taxon>
        <taxon>Candidatus Onthenecus</taxon>
    </lineage>
</organism>
<evidence type="ECO:0000313" key="16">
    <source>
        <dbReference type="Proteomes" id="UP000886887"/>
    </source>
</evidence>
<dbReference type="SUPFAM" id="SSF56327">
    <property type="entry name" value="LDH C-terminal domain-like"/>
    <property type="match status" value="1"/>
</dbReference>
<dbReference type="InterPro" id="IPR001088">
    <property type="entry name" value="Glyco_hydro_4"/>
</dbReference>
<dbReference type="InterPro" id="IPR036291">
    <property type="entry name" value="NAD(P)-bd_dom_sf"/>
</dbReference>
<evidence type="ECO:0000256" key="7">
    <source>
        <dbReference type="ARBA" id="ARBA00023211"/>
    </source>
</evidence>
<keyword evidence="7 11" id="KW-0464">Manganese</keyword>
<reference evidence="15" key="2">
    <citation type="journal article" date="2021" name="PeerJ">
        <title>Extensive microbial diversity within the chicken gut microbiome revealed by metagenomics and culture.</title>
        <authorList>
            <person name="Gilroy R."/>
            <person name="Ravi A."/>
            <person name="Getino M."/>
            <person name="Pursley I."/>
            <person name="Horton D.L."/>
            <person name="Alikhan N.F."/>
            <person name="Baker D."/>
            <person name="Gharbi K."/>
            <person name="Hall N."/>
            <person name="Watson M."/>
            <person name="Adriaenssens E.M."/>
            <person name="Foster-Nyarko E."/>
            <person name="Jarju S."/>
            <person name="Secka A."/>
            <person name="Antonio M."/>
            <person name="Oren A."/>
            <person name="Chaudhuri R.R."/>
            <person name="La Ragione R."/>
            <person name="Hildebrand F."/>
            <person name="Pallen M.J."/>
        </authorList>
    </citation>
    <scope>NUCLEOTIDE SEQUENCE</scope>
    <source>
        <strain evidence="15">ChiSxjej2B14-6234</strain>
    </source>
</reference>
<keyword evidence="9 13" id="KW-0326">Glycosidase</keyword>
<comment type="cofactor">
    <cofactor evidence="1">
        <name>Mn(2+)</name>
        <dbReference type="ChEBI" id="CHEBI:29035"/>
    </cofactor>
</comment>
<dbReference type="InterPro" id="IPR015955">
    <property type="entry name" value="Lactate_DH/Glyco_Ohase_4_C"/>
</dbReference>
<evidence type="ECO:0000256" key="2">
    <source>
        <dbReference type="ARBA" id="ARBA00010141"/>
    </source>
</evidence>
<evidence type="ECO:0000256" key="8">
    <source>
        <dbReference type="ARBA" id="ARBA00023277"/>
    </source>
</evidence>
<evidence type="ECO:0000256" key="13">
    <source>
        <dbReference type="RuleBase" id="RU361152"/>
    </source>
</evidence>
<dbReference type="Proteomes" id="UP000886887">
    <property type="component" value="Unassembled WGS sequence"/>
</dbReference>
<keyword evidence="8" id="KW-0119">Carbohydrate metabolism</keyword>
<dbReference type="Gene3D" id="3.90.1820.10">
    <property type="entry name" value="AglA-like glucosidase"/>
    <property type="match status" value="1"/>
</dbReference>
<keyword evidence="11" id="KW-0408">Iron</keyword>
<dbReference type="InterPro" id="IPR053715">
    <property type="entry name" value="GH4_Enzyme_sf"/>
</dbReference>
<comment type="similarity">
    <text evidence="2 13">Belongs to the glycosyl hydrolase 4 family.</text>
</comment>
<keyword evidence="11" id="KW-0533">Nickel</keyword>
<protein>
    <submittedName>
        <fullName evidence="15">Alpha-glucosidase/alpha-galactosidase</fullName>
    </submittedName>
</protein>
<feature type="site" description="Increases basicity of active site Tyr" evidence="12">
    <location>
        <position position="119"/>
    </location>
</feature>
<keyword evidence="4 11" id="KW-0479">Metal-binding</keyword>
<evidence type="ECO:0000256" key="6">
    <source>
        <dbReference type="ARBA" id="ARBA00023027"/>
    </source>
</evidence>
<feature type="domain" description="Glycosyl hydrolase family 4 C-terminal" evidence="14">
    <location>
        <begin position="211"/>
        <end position="434"/>
    </location>
</feature>
<name>A0A9D1CQN0_9FIRM</name>
<dbReference type="PRINTS" id="PR00732">
    <property type="entry name" value="GLHYDRLASE4"/>
</dbReference>
<evidence type="ECO:0000256" key="3">
    <source>
        <dbReference type="ARBA" id="ARBA00011881"/>
    </source>
</evidence>
<evidence type="ECO:0000256" key="9">
    <source>
        <dbReference type="ARBA" id="ARBA00023295"/>
    </source>
</evidence>
<reference evidence="15" key="1">
    <citation type="submission" date="2020-10" db="EMBL/GenBank/DDBJ databases">
        <authorList>
            <person name="Gilroy R."/>
        </authorList>
    </citation>
    <scope>NUCLEOTIDE SEQUENCE</scope>
    <source>
        <strain evidence="15">ChiSxjej2B14-6234</strain>
    </source>
</reference>
<comment type="subunit">
    <text evidence="3">Homotetramer.</text>
</comment>
<evidence type="ECO:0000256" key="11">
    <source>
        <dbReference type="PIRSR" id="PIRSR601088-3"/>
    </source>
</evidence>
<keyword evidence="5 13" id="KW-0378">Hydrolase</keyword>
<evidence type="ECO:0000256" key="10">
    <source>
        <dbReference type="PIRSR" id="PIRSR601088-2"/>
    </source>
</evidence>
<evidence type="ECO:0000313" key="15">
    <source>
        <dbReference type="EMBL" id="HIQ71283.1"/>
    </source>
</evidence>
<evidence type="ECO:0000256" key="5">
    <source>
        <dbReference type="ARBA" id="ARBA00022801"/>
    </source>
</evidence>
<evidence type="ECO:0000256" key="1">
    <source>
        <dbReference type="ARBA" id="ARBA00001936"/>
    </source>
</evidence>
<dbReference type="GO" id="GO:0046872">
    <property type="term" value="F:metal ion binding"/>
    <property type="evidence" value="ECO:0007669"/>
    <property type="project" value="UniProtKB-KW"/>
</dbReference>
<feature type="binding site" evidence="11">
    <location>
        <position position="179"/>
    </location>
    <ligand>
        <name>Mn(2+)</name>
        <dbReference type="ChEBI" id="CHEBI:29035"/>
    </ligand>
</feature>
<evidence type="ECO:0000256" key="12">
    <source>
        <dbReference type="PIRSR" id="PIRSR601088-4"/>
    </source>
</evidence>
<dbReference type="GO" id="GO:0016616">
    <property type="term" value="F:oxidoreductase activity, acting on the CH-OH group of donors, NAD or NADP as acceptor"/>
    <property type="evidence" value="ECO:0007669"/>
    <property type="project" value="InterPro"/>
</dbReference>
<keyword evidence="11" id="KW-0170">Cobalt</keyword>
<evidence type="ECO:0000256" key="4">
    <source>
        <dbReference type="ARBA" id="ARBA00022723"/>
    </source>
</evidence>
<dbReference type="PANTHER" id="PTHR32092">
    <property type="entry name" value="6-PHOSPHO-BETA-GLUCOSIDASE-RELATED"/>
    <property type="match status" value="1"/>
</dbReference>
<gene>
    <name evidence="15" type="ORF">IAB73_03615</name>
</gene>